<dbReference type="PANTHER" id="PTHR23322:SF1">
    <property type="entry name" value="FAS-ASSOCIATED FACTOR 2"/>
    <property type="match status" value="1"/>
</dbReference>
<accession>A0A9W8A2W9</accession>
<dbReference type="SUPFAM" id="SSF54236">
    <property type="entry name" value="Ubiquitin-like"/>
    <property type="match status" value="1"/>
</dbReference>
<dbReference type="AlphaFoldDB" id="A0A9W8A2W9"/>
<reference evidence="4" key="1">
    <citation type="submission" date="2022-07" db="EMBL/GenBank/DDBJ databases">
        <title>Phylogenomic reconstructions and comparative analyses of Kickxellomycotina fungi.</title>
        <authorList>
            <person name="Reynolds N.K."/>
            <person name="Stajich J.E."/>
            <person name="Barry K."/>
            <person name="Grigoriev I.V."/>
            <person name="Crous P."/>
            <person name="Smith M.E."/>
        </authorList>
    </citation>
    <scope>NUCLEOTIDE SEQUENCE</scope>
    <source>
        <strain evidence="4">NBRC 100468</strain>
    </source>
</reference>
<organism evidence="4 5">
    <name type="scientific">Mycoemilia scoparia</name>
    <dbReference type="NCBI Taxonomy" id="417184"/>
    <lineage>
        <taxon>Eukaryota</taxon>
        <taxon>Fungi</taxon>
        <taxon>Fungi incertae sedis</taxon>
        <taxon>Zoopagomycota</taxon>
        <taxon>Kickxellomycotina</taxon>
        <taxon>Kickxellomycetes</taxon>
        <taxon>Kickxellales</taxon>
        <taxon>Kickxellaceae</taxon>
        <taxon>Mycoemilia</taxon>
    </lineage>
</organism>
<dbReference type="CDD" id="cd01767">
    <property type="entry name" value="UBX"/>
    <property type="match status" value="1"/>
</dbReference>
<evidence type="ECO:0000256" key="1">
    <source>
        <dbReference type="ARBA" id="ARBA00023054"/>
    </source>
</evidence>
<dbReference type="Gene3D" id="3.40.50.300">
    <property type="entry name" value="P-loop containing nucleotide triphosphate hydrolases"/>
    <property type="match status" value="1"/>
</dbReference>
<sequence length="803" mass="89660">MPTEDENGLHLLDSLESPQRETLSQYCNITNNNDITTAMAVLSSCSWNLEDALQEHFSNPSNSALMSEGNNGIFESTEPSPSIDALLGDSGLRQRRTQTTSDDPAAFPSRDAASIASNSESERNGGSVSEGDYSGFVWYPLYLWPLDLSLQMVRCLVKTILAYSGQRNIESSGIPPYIGSLDAPTNQEVSTSPSNVFMNTDFIITPISDPFSARSNESFNDWLDRCFGTSHPTFFNGSYQEALQQAMVELKCLVIVFVSPEHDHNCNIGTIFTSPAINDYFNQDKFLLWGGIVNSSDAFNASEVLSVSGFPFVGVVIFRNIGESGTLGNQLKPILVSRIDGLENMTPEALISSMPEHLLTHDYVQQSMQRENSELEANRQLRAQQAQAYEASLAQDLERARQAQEAEERERMEREEAKRKEQEILNMEKKMIQWRRWAQKALVKPEPTGGSKDRVTKISFRLESGKRVIRKFDGNNPVEDLYIFADTAEIPDLSEESTSSESNDNPETINNDQPPDPDYKHVFDFNLVSTFPRHRLEISQKTIYEALSEAKLWPNASFIVELLDEEEYEKKGINLGAAKANGQLAFIDGLTRIGDRLNTRKYSVIGSNAVQPDHQPSSTIKPFPIYNDTQATKTNNVDCNNDPSLEWINSLLEEIQGHLYVPNKTHDDPSVKNYLIIDDINIMLDVGVPLYAVQTFIQACQSMAAQNDGVLVILAHADEELREEYVEPFDDLASFLGNMYQLSDYVLQLDGLTTGYSHDVSGQLTAARGSLCKDSDFQPTVLHYSIQEKGTKFFAPGAAHDVL</sequence>
<dbReference type="Pfam" id="PF09807">
    <property type="entry name" value="ELP6"/>
    <property type="match status" value="1"/>
</dbReference>
<evidence type="ECO:0000256" key="2">
    <source>
        <dbReference type="SAM" id="MobiDB-lite"/>
    </source>
</evidence>
<dbReference type="Proteomes" id="UP001150538">
    <property type="component" value="Unassembled WGS sequence"/>
</dbReference>
<feature type="region of interest" description="Disordered" evidence="2">
    <location>
        <begin position="493"/>
        <end position="516"/>
    </location>
</feature>
<evidence type="ECO:0000259" key="3">
    <source>
        <dbReference type="PROSITE" id="PS50033"/>
    </source>
</evidence>
<protein>
    <submittedName>
        <fullName evidence="4">Ubx domain-containing protein</fullName>
    </submittedName>
</protein>
<dbReference type="OrthoDB" id="1026733at2759"/>
<evidence type="ECO:0000313" key="4">
    <source>
        <dbReference type="EMBL" id="KAJ1921324.1"/>
    </source>
</evidence>
<proteinExistence type="predicted"/>
<dbReference type="PROSITE" id="PS50033">
    <property type="entry name" value="UBX"/>
    <property type="match status" value="1"/>
</dbReference>
<feature type="compositionally biased region" description="Polar residues" evidence="2">
    <location>
        <begin position="503"/>
        <end position="513"/>
    </location>
</feature>
<keyword evidence="1" id="KW-0175">Coiled coil</keyword>
<dbReference type="Gene3D" id="3.40.30.10">
    <property type="entry name" value="Glutaredoxin"/>
    <property type="match status" value="1"/>
</dbReference>
<dbReference type="InterPro" id="IPR027417">
    <property type="entry name" value="P-loop_NTPase"/>
</dbReference>
<feature type="domain" description="UBX" evidence="3">
    <location>
        <begin position="451"/>
        <end position="560"/>
    </location>
</feature>
<dbReference type="PANTHER" id="PTHR23322">
    <property type="entry name" value="FAS-ASSOCIATED PROTEIN"/>
    <property type="match status" value="1"/>
</dbReference>
<gene>
    <name evidence="4" type="primary">ucp10</name>
    <name evidence="4" type="ORF">H4219_000640</name>
</gene>
<dbReference type="InterPro" id="IPR018627">
    <property type="entry name" value="ELP6"/>
</dbReference>
<feature type="region of interest" description="Disordered" evidence="2">
    <location>
        <begin position="396"/>
        <end position="418"/>
    </location>
</feature>
<dbReference type="InterPro" id="IPR029071">
    <property type="entry name" value="Ubiquitin-like_domsf"/>
</dbReference>
<evidence type="ECO:0000313" key="5">
    <source>
        <dbReference type="Proteomes" id="UP001150538"/>
    </source>
</evidence>
<keyword evidence="5" id="KW-1185">Reference proteome</keyword>
<feature type="region of interest" description="Disordered" evidence="2">
    <location>
        <begin position="93"/>
        <end position="128"/>
    </location>
</feature>
<dbReference type="GO" id="GO:0002098">
    <property type="term" value="P:tRNA wobble uridine modification"/>
    <property type="evidence" value="ECO:0007669"/>
    <property type="project" value="InterPro"/>
</dbReference>
<dbReference type="SUPFAM" id="SSF52833">
    <property type="entry name" value="Thioredoxin-like"/>
    <property type="match status" value="1"/>
</dbReference>
<dbReference type="GO" id="GO:0043130">
    <property type="term" value="F:ubiquitin binding"/>
    <property type="evidence" value="ECO:0007669"/>
    <property type="project" value="TreeGrafter"/>
</dbReference>
<dbReference type="InterPro" id="IPR036249">
    <property type="entry name" value="Thioredoxin-like_sf"/>
</dbReference>
<dbReference type="Pfam" id="PF14555">
    <property type="entry name" value="UBA_4"/>
    <property type="match status" value="1"/>
</dbReference>
<dbReference type="InterPro" id="IPR001012">
    <property type="entry name" value="UBX_dom"/>
</dbReference>
<dbReference type="EMBL" id="JANBPU010000005">
    <property type="protein sequence ID" value="KAJ1921324.1"/>
    <property type="molecule type" value="Genomic_DNA"/>
</dbReference>
<dbReference type="Pfam" id="PF00789">
    <property type="entry name" value="UBX"/>
    <property type="match status" value="1"/>
</dbReference>
<dbReference type="Gene3D" id="1.10.8.10">
    <property type="entry name" value="DNA helicase RuvA subunit, C-terminal domain"/>
    <property type="match status" value="1"/>
</dbReference>
<dbReference type="GO" id="GO:0036503">
    <property type="term" value="P:ERAD pathway"/>
    <property type="evidence" value="ECO:0007669"/>
    <property type="project" value="TreeGrafter"/>
</dbReference>
<dbReference type="InterPro" id="IPR006577">
    <property type="entry name" value="UAS"/>
</dbReference>
<dbReference type="SMART" id="SM00594">
    <property type="entry name" value="UAS"/>
    <property type="match status" value="1"/>
</dbReference>
<comment type="caution">
    <text evidence="4">The sequence shown here is derived from an EMBL/GenBank/DDBJ whole genome shotgun (WGS) entry which is preliminary data.</text>
</comment>
<dbReference type="InterPro" id="IPR050730">
    <property type="entry name" value="UBX_domain-protein"/>
</dbReference>
<feature type="compositionally biased region" description="Polar residues" evidence="2">
    <location>
        <begin position="115"/>
        <end position="127"/>
    </location>
</feature>
<dbReference type="GO" id="GO:0033588">
    <property type="term" value="C:elongator holoenzyme complex"/>
    <property type="evidence" value="ECO:0007669"/>
    <property type="project" value="InterPro"/>
</dbReference>
<dbReference type="Gene3D" id="3.10.20.90">
    <property type="entry name" value="Phosphatidylinositol 3-kinase Catalytic Subunit, Chain A, domain 1"/>
    <property type="match status" value="1"/>
</dbReference>
<dbReference type="GO" id="GO:0005783">
    <property type="term" value="C:endoplasmic reticulum"/>
    <property type="evidence" value="ECO:0007669"/>
    <property type="project" value="TreeGrafter"/>
</dbReference>
<dbReference type="SMART" id="SM00166">
    <property type="entry name" value="UBX"/>
    <property type="match status" value="1"/>
</dbReference>
<name>A0A9W8A2W9_9FUNG</name>